<dbReference type="EMBL" id="CACVAY010000129">
    <property type="protein sequence ID" value="CAA6825895.1"/>
    <property type="molecule type" value="Genomic_DNA"/>
</dbReference>
<proteinExistence type="predicted"/>
<accession>A0A6S6U2I2</accession>
<dbReference type="PANTHER" id="PTHR43722:SF1">
    <property type="entry name" value="PROLINE IMINOPEPTIDASE"/>
    <property type="match status" value="1"/>
</dbReference>
<dbReference type="InterPro" id="IPR029058">
    <property type="entry name" value="AB_hydrolase_fold"/>
</dbReference>
<dbReference type="SUPFAM" id="SSF53474">
    <property type="entry name" value="alpha/beta-Hydrolases"/>
    <property type="match status" value="1"/>
</dbReference>
<dbReference type="GO" id="GO:0005737">
    <property type="term" value="C:cytoplasm"/>
    <property type="evidence" value="ECO:0007669"/>
    <property type="project" value="InterPro"/>
</dbReference>
<dbReference type="GO" id="GO:0004177">
    <property type="term" value="F:aminopeptidase activity"/>
    <property type="evidence" value="ECO:0007669"/>
    <property type="project" value="UniProtKB-EC"/>
</dbReference>
<dbReference type="InterPro" id="IPR013595">
    <property type="entry name" value="Pept_S33_TAP-like_C"/>
</dbReference>
<dbReference type="Gene3D" id="3.40.50.1820">
    <property type="entry name" value="alpha/beta hydrolase"/>
    <property type="match status" value="1"/>
</dbReference>
<dbReference type="InterPro" id="IPR005944">
    <property type="entry name" value="Pro_iminopeptidase"/>
</dbReference>
<dbReference type="InterPro" id="IPR000073">
    <property type="entry name" value="AB_hydrolase_1"/>
</dbReference>
<feature type="domain" description="Peptidase S33 tripeptidyl aminopeptidase-like C-terminal" evidence="3">
    <location>
        <begin position="419"/>
        <end position="514"/>
    </location>
</feature>
<name>A0A6S6U2I2_9GAMM</name>
<feature type="domain" description="AB hydrolase-1" evidence="2">
    <location>
        <begin position="110"/>
        <end position="252"/>
    </location>
</feature>
<evidence type="ECO:0000313" key="4">
    <source>
        <dbReference type="EMBL" id="CAA6825895.1"/>
    </source>
</evidence>
<sequence length="516" mass="58695">MSLSKKIIILIFLLCLIVFALIFSLKNSQKPLNNQRNSAELGLQQVECWLPLKEGWPRLDCYRMYVPEDHEKANSRIIHFPVMVFHTESAKPHRAPVLHLGGGGPGGGMYLDNAYSVQSIINDHDDISLKQGRDLVVIDPRGAGLSEPLLNCGRFVDSEIERLQKDLSLKEELFLQDQDYVGCIQDSAKRNIDLTAYNSISVIQDMELLRKALDKQQWVLIGVSYGAVYAQLLANKYPDVVQSMVLDSAAFPDLKLQHEFLARLLSPYEALYDYCDRSLFCREGMPNVKERLWNIVEKLDKKPHQIPLVYQDQGEEKSLELVLNGHRFIAILAYAVYYGEKIYEDLPDIITTLEEDKPRIDFSFNRYATNYVDFMVDRGFADLSMFSHYCYDDKSFVDIDYIKQQLQNLPNQLLRDAAAYLVDNHESCELLAERTVDPLVNSVLKTDIPTLFLQGELDIVTPPKDAQSHLANFTQGHLVMVEYSHSVLQVAPCAELMAAKFVNDPSISGASLTCER</sequence>
<evidence type="ECO:0000256" key="1">
    <source>
        <dbReference type="ARBA" id="ARBA00021843"/>
    </source>
</evidence>
<dbReference type="GO" id="GO:0006508">
    <property type="term" value="P:proteolysis"/>
    <property type="evidence" value="ECO:0007669"/>
    <property type="project" value="InterPro"/>
</dbReference>
<dbReference type="Pfam" id="PF08386">
    <property type="entry name" value="Abhydrolase_4"/>
    <property type="match status" value="1"/>
</dbReference>
<evidence type="ECO:0000259" key="2">
    <source>
        <dbReference type="Pfam" id="PF00561"/>
    </source>
</evidence>
<evidence type="ECO:0000259" key="3">
    <source>
        <dbReference type="Pfam" id="PF08386"/>
    </source>
</evidence>
<reference evidence="4" key="1">
    <citation type="submission" date="2020-01" db="EMBL/GenBank/DDBJ databases">
        <authorList>
            <person name="Meier V. D."/>
            <person name="Meier V D."/>
        </authorList>
    </citation>
    <scope>NUCLEOTIDE SEQUENCE</scope>
    <source>
        <strain evidence="4">HLG_WM_MAG_07</strain>
    </source>
</reference>
<organism evidence="4">
    <name type="scientific">uncultured Thiotrichaceae bacterium</name>
    <dbReference type="NCBI Taxonomy" id="298394"/>
    <lineage>
        <taxon>Bacteria</taxon>
        <taxon>Pseudomonadati</taxon>
        <taxon>Pseudomonadota</taxon>
        <taxon>Gammaproteobacteria</taxon>
        <taxon>Thiotrichales</taxon>
        <taxon>Thiotrichaceae</taxon>
        <taxon>environmental samples</taxon>
    </lineage>
</organism>
<gene>
    <name evidence="4" type="ORF">HELGO_WM8057</name>
</gene>
<dbReference type="PANTHER" id="PTHR43722">
    <property type="entry name" value="PROLINE IMINOPEPTIDASE"/>
    <property type="match status" value="1"/>
</dbReference>
<dbReference type="AlphaFoldDB" id="A0A6S6U2I2"/>
<protein>
    <recommendedName>
        <fullName evidence="1">Proline iminopeptidase</fullName>
    </recommendedName>
</protein>
<dbReference type="Pfam" id="PF00561">
    <property type="entry name" value="Abhydrolase_1"/>
    <property type="match status" value="1"/>
</dbReference>